<comment type="caution">
    <text evidence="2">The sequence shown here is derived from an EMBL/GenBank/DDBJ whole genome shotgun (WGS) entry which is preliminary data.</text>
</comment>
<dbReference type="EMBL" id="NGLE02000001">
    <property type="protein sequence ID" value="MEI5994995.1"/>
    <property type="molecule type" value="Genomic_DNA"/>
</dbReference>
<name>A0ABU8IHS9_9ENTE</name>
<keyword evidence="1" id="KW-0472">Membrane</keyword>
<reference evidence="2" key="1">
    <citation type="submission" date="2018-07" db="EMBL/GenBank/DDBJ databases">
        <title>The Genome Sequence of Enterococcus sp. DIV0659b.</title>
        <authorList>
            <consortium name="The Broad Institute Genomics Platform"/>
            <consortium name="The Broad Institute Genomic Center for Infectious Diseases"/>
            <person name="Earl A."/>
            <person name="Manson A."/>
            <person name="Schwartman J."/>
            <person name="Gilmore M."/>
            <person name="Abouelleil A."/>
            <person name="Cao P."/>
            <person name="Chapman S."/>
            <person name="Cusick C."/>
            <person name="Shea T."/>
            <person name="Young S."/>
            <person name="Neafsey D."/>
            <person name="Nusbaum C."/>
            <person name="Birren B."/>
        </authorList>
    </citation>
    <scope>NUCLEOTIDE SEQUENCE [LARGE SCALE GENOMIC DNA]</scope>
    <source>
        <strain evidence="2">4G2_DIV0659</strain>
    </source>
</reference>
<protein>
    <recommendedName>
        <fullName evidence="4">ABC transporter permease</fullName>
    </recommendedName>
</protein>
<proteinExistence type="predicted"/>
<evidence type="ECO:0000313" key="2">
    <source>
        <dbReference type="EMBL" id="MEI5994995.1"/>
    </source>
</evidence>
<evidence type="ECO:0000313" key="3">
    <source>
        <dbReference type="Proteomes" id="UP000195139"/>
    </source>
</evidence>
<gene>
    <name evidence="2" type="ORF">A5880_002585</name>
</gene>
<evidence type="ECO:0000256" key="1">
    <source>
        <dbReference type="SAM" id="Phobius"/>
    </source>
</evidence>
<accession>A0ABU8IHS9</accession>
<sequence length="260" mass="30132">MGYNQKTIPVILGNDYKGVYDIGEVFLGDYLFELVSFKVVGVLKENSFVFYQGNAEFYLDNVVVIPYPEKRPDNNFKDKGFLNRLYFGMINGNIATNNDMEISEILSSLNKIGKQTKFSNYHIIGVSSFVEQYTDMLMALTKNKELIIVLFSMLFILMVILLNFISYTLFVQRKNKYYVYYLNGFSKKIINKWIIIDTFFPIIISIIPYTIFLFISRIGSNLSFIIMTAILIVLGTSTSLFLIKIGLKRHLIGNFRRERC</sequence>
<feature type="transmembrane region" description="Helical" evidence="1">
    <location>
        <begin position="146"/>
        <end position="172"/>
    </location>
</feature>
<keyword evidence="3" id="KW-1185">Reference proteome</keyword>
<dbReference type="Proteomes" id="UP000195139">
    <property type="component" value="Unassembled WGS sequence"/>
</dbReference>
<feature type="transmembrane region" description="Helical" evidence="1">
    <location>
        <begin position="222"/>
        <end position="247"/>
    </location>
</feature>
<feature type="transmembrane region" description="Helical" evidence="1">
    <location>
        <begin position="193"/>
        <end position="216"/>
    </location>
</feature>
<organism evidence="2 3">
    <name type="scientific">Candidatus Enterococcus mansonii</name>
    <dbReference type="NCBI Taxonomy" id="1834181"/>
    <lineage>
        <taxon>Bacteria</taxon>
        <taxon>Bacillati</taxon>
        <taxon>Bacillota</taxon>
        <taxon>Bacilli</taxon>
        <taxon>Lactobacillales</taxon>
        <taxon>Enterococcaceae</taxon>
        <taxon>Enterococcus</taxon>
    </lineage>
</organism>
<keyword evidence="1" id="KW-1133">Transmembrane helix</keyword>
<evidence type="ECO:0008006" key="4">
    <source>
        <dbReference type="Google" id="ProtNLM"/>
    </source>
</evidence>
<keyword evidence="1" id="KW-0812">Transmembrane</keyword>